<accession>A0A4Q7IZV9</accession>
<reference evidence="2 3" key="1">
    <citation type="submission" date="2019-02" db="EMBL/GenBank/DDBJ databases">
        <title>Draft genome sequence of Amycolatopsis sp. 8-3EHSu isolated from roots of Suaeda maritima.</title>
        <authorList>
            <person name="Duangmal K."/>
            <person name="Chantavorakit T."/>
        </authorList>
    </citation>
    <scope>NUCLEOTIDE SEQUENCE [LARGE SCALE GENOMIC DNA]</scope>
    <source>
        <strain evidence="2 3">8-3EHSu</strain>
    </source>
</reference>
<dbReference type="Gene3D" id="3.10.450.50">
    <property type="match status" value="1"/>
</dbReference>
<protein>
    <submittedName>
        <fullName evidence="2">SgcJ/EcaC family oxidoreductase</fullName>
    </submittedName>
</protein>
<dbReference type="InterPro" id="IPR032710">
    <property type="entry name" value="NTF2-like_dom_sf"/>
</dbReference>
<evidence type="ECO:0000313" key="2">
    <source>
        <dbReference type="EMBL" id="RZQ60610.1"/>
    </source>
</evidence>
<evidence type="ECO:0000256" key="1">
    <source>
        <dbReference type="SAM" id="SignalP"/>
    </source>
</evidence>
<dbReference type="Proteomes" id="UP000292003">
    <property type="component" value="Unassembled WGS sequence"/>
</dbReference>
<dbReference type="InterPro" id="IPR011944">
    <property type="entry name" value="Steroid_delta5-4_isomerase"/>
</dbReference>
<dbReference type="EMBL" id="SFCC01000016">
    <property type="protein sequence ID" value="RZQ60610.1"/>
    <property type="molecule type" value="Genomic_DNA"/>
</dbReference>
<evidence type="ECO:0000313" key="3">
    <source>
        <dbReference type="Proteomes" id="UP000292003"/>
    </source>
</evidence>
<feature type="signal peptide" evidence="1">
    <location>
        <begin position="1"/>
        <end position="26"/>
    </location>
</feature>
<dbReference type="SUPFAM" id="SSF54427">
    <property type="entry name" value="NTF2-like"/>
    <property type="match status" value="1"/>
</dbReference>
<keyword evidence="3" id="KW-1185">Reference proteome</keyword>
<dbReference type="OrthoDB" id="2887901at2"/>
<organism evidence="2 3">
    <name type="scientific">Amycolatopsis suaedae</name>
    <dbReference type="NCBI Taxonomy" id="2510978"/>
    <lineage>
        <taxon>Bacteria</taxon>
        <taxon>Bacillati</taxon>
        <taxon>Actinomycetota</taxon>
        <taxon>Actinomycetes</taxon>
        <taxon>Pseudonocardiales</taxon>
        <taxon>Pseudonocardiaceae</taxon>
        <taxon>Amycolatopsis</taxon>
    </lineage>
</organism>
<dbReference type="AlphaFoldDB" id="A0A4Q7IZV9"/>
<dbReference type="RefSeq" id="WP_130478615.1">
    <property type="nucleotide sequence ID" value="NZ_SFCC01000016.1"/>
</dbReference>
<comment type="caution">
    <text evidence="2">The sequence shown here is derived from an EMBL/GenBank/DDBJ whole genome shotgun (WGS) entry which is preliminary data.</text>
</comment>
<gene>
    <name evidence="2" type="ORF">EWH70_28510</name>
</gene>
<dbReference type="NCBIfam" id="TIGR02246">
    <property type="entry name" value="SgcJ/EcaC family oxidoreductase"/>
    <property type="match status" value="1"/>
</dbReference>
<sequence>MGRRLLAAAVAAAGVAAVTLTGVASAGGGGDREAFAELVRTQQRAWEIESGALFASTFTRDGSVVTFNGDHLVTRPVIAAEMQRYFDHYIEDTTFQVLGEHVQYLRPDLVTITRTTCLVTAPATGCRDGSLSVNTNLLTKERGGWRQAIFQNTRKVPLP</sequence>
<proteinExistence type="predicted"/>
<keyword evidence="1" id="KW-0732">Signal</keyword>
<feature type="chain" id="PRO_5020781914" evidence="1">
    <location>
        <begin position="27"/>
        <end position="159"/>
    </location>
</feature>
<name>A0A4Q7IZV9_9PSEU</name>